<dbReference type="InterPro" id="IPR045751">
    <property type="entry name" value="DUF6179"/>
</dbReference>
<organism evidence="1 2">
    <name type="scientific">Enterococcus raffinosus</name>
    <dbReference type="NCBI Taxonomy" id="71452"/>
    <lineage>
        <taxon>Bacteria</taxon>
        <taxon>Bacillati</taxon>
        <taxon>Bacillota</taxon>
        <taxon>Bacilli</taxon>
        <taxon>Lactobacillales</taxon>
        <taxon>Enterococcaceae</taxon>
        <taxon>Enterococcus</taxon>
    </lineage>
</organism>
<accession>A0AAW8SX92</accession>
<protein>
    <submittedName>
        <fullName evidence="1">DUF6179 domain-containing protein</fullName>
    </submittedName>
</protein>
<reference evidence="1" key="1">
    <citation type="submission" date="2023-03" db="EMBL/GenBank/DDBJ databases">
        <authorList>
            <person name="Shen W."/>
            <person name="Cai J."/>
        </authorList>
    </citation>
    <scope>NUCLEOTIDE SEQUENCE</scope>
    <source>
        <strain evidence="1">B646-2</strain>
    </source>
</reference>
<dbReference type="Proteomes" id="UP001249240">
    <property type="component" value="Unassembled WGS sequence"/>
</dbReference>
<name>A0AAW8SX92_9ENTE</name>
<sequence>MKNDLFDPAFYPFFMKKLQERLSGSSVMAIDQAEKIQQSIEFVLANGGEGTLPERFEQGKQQLKQRLNTLQTLYQWIQDNYQSFGIESLEESLNEIGNFFSEYDFDYGAAEVDQAFLDYQLAEPVPANFVGIDFYERYLNNLAAEVLFVKALPKEQIYELLTNYEEMLGFDYRTDVNNLFEIVFKQMIGKLLLGKKEIHTLLLNEIEAQYVLRRIQQQDYFPELEVIFQQNDYYRRFFSQLKVRVSSFTEPEKAIQFFILTSMTKELLELPLAMPDSDFNQMMEAYQIADEEEKIRLITTRISAPQDFKEYLKSVEESSEFYKNLLKDINKDFLKILLLGVLSDYDCRNCEEFIDIPTIDNESGLLKDYIKTLDGNDRKALFQSIEGYYLPPKDFF</sequence>
<evidence type="ECO:0000313" key="1">
    <source>
        <dbReference type="EMBL" id="MDT2539070.1"/>
    </source>
</evidence>
<dbReference type="EMBL" id="JARPXM010000013">
    <property type="protein sequence ID" value="MDT2539070.1"/>
    <property type="molecule type" value="Genomic_DNA"/>
</dbReference>
<dbReference type="AlphaFoldDB" id="A0AAW8SX92"/>
<gene>
    <name evidence="1" type="ORF">P7D78_13125</name>
</gene>
<dbReference type="Pfam" id="PF19677">
    <property type="entry name" value="DUF6179"/>
    <property type="match status" value="1"/>
</dbReference>
<dbReference type="RefSeq" id="WP_010743528.1">
    <property type="nucleotide sequence ID" value="NZ_BTSP01000026.1"/>
</dbReference>
<evidence type="ECO:0000313" key="2">
    <source>
        <dbReference type="Proteomes" id="UP001249240"/>
    </source>
</evidence>
<proteinExistence type="predicted"/>
<comment type="caution">
    <text evidence="1">The sequence shown here is derived from an EMBL/GenBank/DDBJ whole genome shotgun (WGS) entry which is preliminary data.</text>
</comment>